<gene>
    <name evidence="9" type="ORF">FRX48_01381</name>
</gene>
<dbReference type="PANTHER" id="PTHR43149">
    <property type="entry name" value="ENOYL-COA HYDRATASE"/>
    <property type="match status" value="1"/>
</dbReference>
<dbReference type="FunFam" id="3.90.226.10:FF:000024">
    <property type="entry name" value="Delta3,5-delta2,4-dienoyl-CoA isomerase"/>
    <property type="match status" value="1"/>
</dbReference>
<dbReference type="SUPFAM" id="SSF52096">
    <property type="entry name" value="ClpP/crotonase"/>
    <property type="match status" value="1"/>
</dbReference>
<keyword evidence="5" id="KW-0007">Acetylation</keyword>
<dbReference type="OrthoDB" id="14970at2759"/>
<evidence type="ECO:0000256" key="6">
    <source>
        <dbReference type="ARBA" id="ARBA00023098"/>
    </source>
</evidence>
<dbReference type="Gene3D" id="1.10.12.10">
    <property type="entry name" value="Lyase 2-enoyl-coa Hydratase, Chain A, domain 2"/>
    <property type="match status" value="1"/>
</dbReference>
<evidence type="ECO:0000256" key="3">
    <source>
        <dbReference type="ARBA" id="ARBA00005254"/>
    </source>
</evidence>
<evidence type="ECO:0000256" key="8">
    <source>
        <dbReference type="ARBA" id="ARBA00023235"/>
    </source>
</evidence>
<dbReference type="InterPro" id="IPR045002">
    <property type="entry name" value="Ech1-like"/>
</dbReference>
<dbReference type="GO" id="GO:0005777">
    <property type="term" value="C:peroxisome"/>
    <property type="evidence" value="ECO:0007669"/>
    <property type="project" value="UniProtKB-SubCell"/>
</dbReference>
<dbReference type="GO" id="GO:0005739">
    <property type="term" value="C:mitochondrion"/>
    <property type="evidence" value="ECO:0007669"/>
    <property type="project" value="TreeGrafter"/>
</dbReference>
<dbReference type="EMBL" id="VXIT01000002">
    <property type="protein sequence ID" value="KAA6414631.1"/>
    <property type="molecule type" value="Genomic_DNA"/>
</dbReference>
<dbReference type="InterPro" id="IPR001753">
    <property type="entry name" value="Enoyl-CoA_hydra/iso"/>
</dbReference>
<evidence type="ECO:0000256" key="2">
    <source>
        <dbReference type="ARBA" id="ARBA00005005"/>
    </source>
</evidence>
<comment type="pathway">
    <text evidence="2">Lipid metabolism; fatty acid beta-oxidation.</text>
</comment>
<comment type="subcellular location">
    <subcellularLocation>
        <location evidence="1">Peroxisome</location>
    </subcellularLocation>
</comment>
<dbReference type="AlphaFoldDB" id="A0A5M8PY11"/>
<dbReference type="CDD" id="cd06558">
    <property type="entry name" value="crotonase-like"/>
    <property type="match status" value="1"/>
</dbReference>
<name>A0A5M8PY11_9LECA</name>
<dbReference type="GO" id="GO:0051750">
    <property type="term" value="F:delta(3,5)-delta(2,4)-dienoyl-CoA isomerase activity"/>
    <property type="evidence" value="ECO:0007669"/>
    <property type="project" value="TreeGrafter"/>
</dbReference>
<comment type="caution">
    <text evidence="9">The sequence shown here is derived from an EMBL/GenBank/DDBJ whole genome shotgun (WGS) entry which is preliminary data.</text>
</comment>
<comment type="similarity">
    <text evidence="3">Belongs to the enoyl-CoA hydratase/isomerase family.</text>
</comment>
<evidence type="ECO:0000256" key="4">
    <source>
        <dbReference type="ARBA" id="ARBA00022832"/>
    </source>
</evidence>
<evidence type="ECO:0000313" key="9">
    <source>
        <dbReference type="EMBL" id="KAA6414631.1"/>
    </source>
</evidence>
<keyword evidence="7" id="KW-0576">Peroxisome</keyword>
<sequence length="325" mass="35394">MIPQASINWHGAVLFDDASVSLSKPHNCSAENLPGFPHSDQMAQPASTFYTYFKVTYPLEYVAHVEINRPDRLNAFIEPMWPELRSIFGYLSTAADVRAIVFSGAGPKAFSTGFDVLAASETGFLANQSDKNVDAARIATKVRRYVLEVQDCFSALERCEKPVICALHGYALGLAMDLIVCADVRVCEKETKFAAKQVDMGIAADVGTLTRLPKIVGSQSWVKEVCLTGRTFGADEAMRAGLVSFVGDGKENTIGKALKIAATIAGKGPVAVQGTKELLNWSQDHTVQDGLRYTSIWNSAMIQTNDVSWAKTAGMKKTTPRFEKL</sequence>
<dbReference type="UniPathway" id="UPA00659"/>
<dbReference type="Gene3D" id="3.90.226.10">
    <property type="entry name" value="2-enoyl-CoA Hydratase, Chain A, domain 1"/>
    <property type="match status" value="1"/>
</dbReference>
<organism evidence="9 10">
    <name type="scientific">Lasallia pustulata</name>
    <dbReference type="NCBI Taxonomy" id="136370"/>
    <lineage>
        <taxon>Eukaryota</taxon>
        <taxon>Fungi</taxon>
        <taxon>Dikarya</taxon>
        <taxon>Ascomycota</taxon>
        <taxon>Pezizomycotina</taxon>
        <taxon>Lecanoromycetes</taxon>
        <taxon>OSLEUM clade</taxon>
        <taxon>Umbilicariomycetidae</taxon>
        <taxon>Umbilicariales</taxon>
        <taxon>Umbilicariaceae</taxon>
        <taxon>Lasallia</taxon>
    </lineage>
</organism>
<dbReference type="InterPro" id="IPR029045">
    <property type="entry name" value="ClpP/crotonase-like_dom_sf"/>
</dbReference>
<protein>
    <submittedName>
        <fullName evidence="9">Enoyl-hydratase isomerase family</fullName>
    </submittedName>
</protein>
<dbReference type="Pfam" id="PF00378">
    <property type="entry name" value="ECH_1"/>
    <property type="match status" value="1"/>
</dbReference>
<dbReference type="PANTHER" id="PTHR43149:SF1">
    <property type="entry name" value="DELTA(3,5)-DELTA(2,4)-DIENOYL-COA ISOMERASE, MITOCHONDRIAL"/>
    <property type="match status" value="1"/>
</dbReference>
<proteinExistence type="inferred from homology"/>
<evidence type="ECO:0000313" key="10">
    <source>
        <dbReference type="Proteomes" id="UP000324767"/>
    </source>
</evidence>
<dbReference type="FunFam" id="1.10.12.10:FF:000004">
    <property type="entry name" value="Delta3,5-delta2,4-dienoyl-CoA isomerase"/>
    <property type="match status" value="1"/>
</dbReference>
<keyword evidence="8 9" id="KW-0413">Isomerase</keyword>
<dbReference type="InterPro" id="IPR014748">
    <property type="entry name" value="Enoyl-CoA_hydra_C"/>
</dbReference>
<keyword evidence="6" id="KW-0443">Lipid metabolism</keyword>
<reference evidence="9 10" key="1">
    <citation type="submission" date="2019-09" db="EMBL/GenBank/DDBJ databases">
        <title>The hologenome of the rock-dwelling lichen Lasallia pustulata.</title>
        <authorList>
            <person name="Greshake Tzovaras B."/>
            <person name="Segers F."/>
            <person name="Bicker A."/>
            <person name="Dal Grande F."/>
            <person name="Otte J."/>
            <person name="Hankeln T."/>
            <person name="Schmitt I."/>
            <person name="Ebersberger I."/>
        </authorList>
    </citation>
    <scope>NUCLEOTIDE SEQUENCE [LARGE SCALE GENOMIC DNA]</scope>
    <source>
        <strain evidence="9">A1-1</strain>
    </source>
</reference>
<dbReference type="Proteomes" id="UP000324767">
    <property type="component" value="Unassembled WGS sequence"/>
</dbReference>
<keyword evidence="4" id="KW-0276">Fatty acid metabolism</keyword>
<evidence type="ECO:0000256" key="7">
    <source>
        <dbReference type="ARBA" id="ARBA00023140"/>
    </source>
</evidence>
<accession>A0A5M8PY11</accession>
<dbReference type="GO" id="GO:0006635">
    <property type="term" value="P:fatty acid beta-oxidation"/>
    <property type="evidence" value="ECO:0007669"/>
    <property type="project" value="UniProtKB-UniPathway"/>
</dbReference>
<evidence type="ECO:0000256" key="1">
    <source>
        <dbReference type="ARBA" id="ARBA00004275"/>
    </source>
</evidence>
<evidence type="ECO:0000256" key="5">
    <source>
        <dbReference type="ARBA" id="ARBA00022990"/>
    </source>
</evidence>